<sequence length="300" mass="32643">MTFLGISPGYLVASEGAGLRPGEQHDLSALQSMGSTGSPLSPHSHRWVQEAVTPAPLWSLSGGTDIASGFVGGAPTLPIWAGEISAPCLGVALDAWDEEGRPVREDVGEMVITRPMPSMPLGLWGDEGHERYRDAYFSTYPGAWRQGDWITITDRGSVIIHGRSDSTINRNGIRMGSADIYAAVETMPEVTEALVIGAEQEDGSYWMPLFVVLADDRELDEELTTRLRTAIREKASPRHVPDEIVQVRGVPHTKTGKKLEVPVKRILQGMDATKVANPETLDDPSLLGEFASIRSQRYPS</sequence>
<keyword evidence="3" id="KW-1185">Reference proteome</keyword>
<dbReference type="InterPro" id="IPR045851">
    <property type="entry name" value="AMP-bd_C_sf"/>
</dbReference>
<protein>
    <submittedName>
        <fullName evidence="2">Acetoacetyl-CoA synthase</fullName>
    </submittedName>
</protein>
<dbReference type="Pfam" id="PF13193">
    <property type="entry name" value="AMP-binding_C"/>
    <property type="match status" value="1"/>
</dbReference>
<evidence type="ECO:0000313" key="2">
    <source>
        <dbReference type="EMBL" id="NYG36455.1"/>
    </source>
</evidence>
<dbReference type="Gene3D" id="3.30.300.30">
    <property type="match status" value="1"/>
</dbReference>
<comment type="caution">
    <text evidence="2">The sequence shown here is derived from an EMBL/GenBank/DDBJ whole genome shotgun (WGS) entry which is preliminary data.</text>
</comment>
<feature type="domain" description="AMP-binding enzyme C-terminal" evidence="1">
    <location>
        <begin position="182"/>
        <end position="257"/>
    </location>
</feature>
<organism evidence="2 3">
    <name type="scientific">Janibacter alkaliphilus</name>
    <dbReference type="NCBI Taxonomy" id="1069963"/>
    <lineage>
        <taxon>Bacteria</taxon>
        <taxon>Bacillati</taxon>
        <taxon>Actinomycetota</taxon>
        <taxon>Actinomycetes</taxon>
        <taxon>Micrococcales</taxon>
        <taxon>Intrasporangiaceae</taxon>
        <taxon>Janibacter</taxon>
    </lineage>
</organism>
<dbReference type="Proteomes" id="UP000592181">
    <property type="component" value="Unassembled WGS sequence"/>
</dbReference>
<dbReference type="GO" id="GO:0030729">
    <property type="term" value="F:acetoacetate-CoA ligase activity"/>
    <property type="evidence" value="ECO:0007669"/>
    <property type="project" value="TreeGrafter"/>
</dbReference>
<evidence type="ECO:0000313" key="3">
    <source>
        <dbReference type="Proteomes" id="UP000592181"/>
    </source>
</evidence>
<dbReference type="SUPFAM" id="SSF56801">
    <property type="entry name" value="Acetyl-CoA synthetase-like"/>
    <property type="match status" value="1"/>
</dbReference>
<dbReference type="Gene3D" id="3.40.50.12780">
    <property type="entry name" value="N-terminal domain of ligase-like"/>
    <property type="match status" value="1"/>
</dbReference>
<proteinExistence type="predicted"/>
<dbReference type="InterPro" id="IPR025110">
    <property type="entry name" value="AMP-bd_C"/>
</dbReference>
<dbReference type="PANTHER" id="PTHR42921:SF1">
    <property type="entry name" value="ACETOACETYL-COA SYNTHETASE"/>
    <property type="match status" value="1"/>
</dbReference>
<dbReference type="InterPro" id="IPR042099">
    <property type="entry name" value="ANL_N_sf"/>
</dbReference>
<dbReference type="EMBL" id="JACBZX010000001">
    <property type="protein sequence ID" value="NYG36455.1"/>
    <property type="molecule type" value="Genomic_DNA"/>
</dbReference>
<dbReference type="PANTHER" id="PTHR42921">
    <property type="entry name" value="ACETOACETYL-COA SYNTHETASE"/>
    <property type="match status" value="1"/>
</dbReference>
<name>A0A852XDA9_9MICO</name>
<accession>A0A852XDA9</accession>
<evidence type="ECO:0000259" key="1">
    <source>
        <dbReference type="Pfam" id="PF13193"/>
    </source>
</evidence>
<reference evidence="2 3" key="1">
    <citation type="submission" date="2020-07" db="EMBL/GenBank/DDBJ databases">
        <title>Sequencing the genomes of 1000 actinobacteria strains.</title>
        <authorList>
            <person name="Klenk H.-P."/>
        </authorList>
    </citation>
    <scope>NUCLEOTIDE SEQUENCE [LARGE SCALE GENOMIC DNA]</scope>
    <source>
        <strain evidence="2 3">DSM 24723</strain>
    </source>
</reference>
<gene>
    <name evidence="2" type="ORF">BJY28_000924</name>
</gene>
<dbReference type="AlphaFoldDB" id="A0A852XDA9"/>